<evidence type="ECO:0000313" key="4">
    <source>
        <dbReference type="Proteomes" id="UP001140272"/>
    </source>
</evidence>
<evidence type="ECO:0000313" key="1">
    <source>
        <dbReference type="EMBL" id="MCV7072419.1"/>
    </source>
</evidence>
<reference evidence="2" key="3">
    <citation type="submission" date="2022-08" db="EMBL/GenBank/DDBJ databases">
        <title>Whole genome sequencing of non-tuberculosis mycobacteria type-strains.</title>
        <authorList>
            <person name="Igarashi Y."/>
            <person name="Osugi A."/>
            <person name="Mitarai S."/>
        </authorList>
    </citation>
    <scope>NUCLEOTIDE SEQUENCE</scope>
    <source>
        <strain evidence="2">JCM 16372</strain>
    </source>
</reference>
<evidence type="ECO:0000313" key="2">
    <source>
        <dbReference type="EMBL" id="ULP36268.1"/>
    </source>
</evidence>
<sequence length="48" mass="5123">MPGAGECAQHRRRAREAEATMALIDGLLLMRHLAGPRAADRAARALGL</sequence>
<keyword evidence="3" id="KW-1185">Reference proteome</keyword>
<name>A0A9X2YE72_9MYCO</name>
<dbReference type="Proteomes" id="UP001140272">
    <property type="component" value="Unassembled WGS sequence"/>
</dbReference>
<accession>A0A9X2YE72</accession>
<organism evidence="1 4">
    <name type="scientific">Mycolicibacterium rufum</name>
    <dbReference type="NCBI Taxonomy" id="318424"/>
    <lineage>
        <taxon>Bacteria</taxon>
        <taxon>Bacillati</taxon>
        <taxon>Actinomycetota</taxon>
        <taxon>Actinomycetes</taxon>
        <taxon>Mycobacteriales</taxon>
        <taxon>Mycobacteriaceae</taxon>
        <taxon>Mycolicibacterium</taxon>
    </lineage>
</organism>
<dbReference type="EMBL" id="CP092427">
    <property type="protein sequence ID" value="ULP36268.1"/>
    <property type="molecule type" value="Genomic_DNA"/>
</dbReference>
<reference evidence="1" key="1">
    <citation type="submission" date="2020-07" db="EMBL/GenBank/DDBJ databases">
        <authorList>
            <person name="Pettersson B.M.F."/>
            <person name="Behra P.R.K."/>
            <person name="Ramesh M."/>
            <person name="Das S."/>
            <person name="Dasgupta S."/>
            <person name="Kirsebom L.A."/>
        </authorList>
    </citation>
    <scope>NUCLEOTIDE SEQUENCE</scope>
    <source>
        <strain evidence="1">DSM 45406</strain>
    </source>
</reference>
<dbReference type="RefSeq" id="WP_239735464.1">
    <property type="nucleotide sequence ID" value="NZ_CP092427.2"/>
</dbReference>
<protein>
    <submittedName>
        <fullName evidence="1">Uncharacterized protein</fullName>
    </submittedName>
</protein>
<gene>
    <name evidence="1" type="ORF">H7H73_20640</name>
    <name evidence="2" type="ORF">MJO55_24145</name>
</gene>
<evidence type="ECO:0000313" key="3">
    <source>
        <dbReference type="Proteomes" id="UP001055159"/>
    </source>
</evidence>
<dbReference type="Proteomes" id="UP001055159">
    <property type="component" value="Chromosome"/>
</dbReference>
<dbReference type="EMBL" id="JACKRN010000695">
    <property type="protein sequence ID" value="MCV7072419.1"/>
    <property type="molecule type" value="Genomic_DNA"/>
</dbReference>
<reference evidence="1" key="2">
    <citation type="journal article" date="2022" name="BMC Genomics">
        <title>Comparative genome analysis of mycobacteria focusing on tRNA and non-coding RNA.</title>
        <authorList>
            <person name="Behra P.R.K."/>
            <person name="Pettersson B.M.F."/>
            <person name="Ramesh M."/>
            <person name="Das S."/>
            <person name="Dasgupta S."/>
            <person name="Kirsebom L.A."/>
        </authorList>
    </citation>
    <scope>NUCLEOTIDE SEQUENCE</scope>
    <source>
        <strain evidence="1">DSM 45406</strain>
    </source>
</reference>
<proteinExistence type="predicted"/>
<dbReference type="AlphaFoldDB" id="A0A9X2YE72"/>